<dbReference type="SUPFAM" id="SSF48403">
    <property type="entry name" value="Ankyrin repeat"/>
    <property type="match status" value="1"/>
</dbReference>
<sequence>MPSLERLPNELILMIAEQTNSQSDLFALTLTNKHFSSLLLPKQIKLNAKFHRATGLTWAIQHDNIELVEEFINAGANLNEPVFKQPDQEYPCAAPIALCLSGKIYPPLYQTVRFSTMDIMELLLDAGADPSLMEPYQLRSTYTWVCAFGKTSVCVAIIKAMVKHGEDAESLVQLTLSYRSNRPYRLAADDEATVFRRAVLGEESCDTGN</sequence>
<organism evidence="1 2">
    <name type="scientific">Aspergillus mulundensis</name>
    <dbReference type="NCBI Taxonomy" id="1810919"/>
    <lineage>
        <taxon>Eukaryota</taxon>
        <taxon>Fungi</taxon>
        <taxon>Dikarya</taxon>
        <taxon>Ascomycota</taxon>
        <taxon>Pezizomycotina</taxon>
        <taxon>Eurotiomycetes</taxon>
        <taxon>Eurotiomycetidae</taxon>
        <taxon>Eurotiales</taxon>
        <taxon>Aspergillaceae</taxon>
        <taxon>Aspergillus</taxon>
        <taxon>Aspergillus subgen. Nidulantes</taxon>
    </lineage>
</organism>
<proteinExistence type="predicted"/>
<keyword evidence="2" id="KW-1185">Reference proteome</keyword>
<protein>
    <submittedName>
        <fullName evidence="1">Uncharacterized protein</fullName>
    </submittedName>
</protein>
<dbReference type="OrthoDB" id="4772757at2759"/>
<comment type="caution">
    <text evidence="1">The sequence shown here is derived from an EMBL/GenBank/DDBJ whole genome shotgun (WGS) entry which is preliminary data.</text>
</comment>
<evidence type="ECO:0000313" key="1">
    <source>
        <dbReference type="EMBL" id="RDW81589.1"/>
    </source>
</evidence>
<dbReference type="InterPro" id="IPR002110">
    <property type="entry name" value="Ankyrin_rpt"/>
</dbReference>
<dbReference type="AlphaFoldDB" id="A0A3D8S5M1"/>
<accession>A0A3D8S5M1</accession>
<evidence type="ECO:0000313" key="2">
    <source>
        <dbReference type="Proteomes" id="UP000256690"/>
    </source>
</evidence>
<dbReference type="RefSeq" id="XP_026604642.1">
    <property type="nucleotide sequence ID" value="XM_026747162.1"/>
</dbReference>
<dbReference type="SMART" id="SM00248">
    <property type="entry name" value="ANK"/>
    <property type="match status" value="2"/>
</dbReference>
<reference evidence="1 2" key="1">
    <citation type="journal article" date="2018" name="IMA Fungus">
        <title>IMA Genome-F 9: Draft genome sequence of Annulohypoxylon stygium, Aspergillus mulundensis, Berkeleyomyces basicola (syn. Thielaviopsis basicola), Ceratocystis smalleyi, two Cercospora beticola strains, Coleophoma cylindrospora, Fusarium fracticaudum, Phialophora cf. hyalina, and Morchella septimelata.</title>
        <authorList>
            <person name="Wingfield B.D."/>
            <person name="Bills G.F."/>
            <person name="Dong Y."/>
            <person name="Huang W."/>
            <person name="Nel W.J."/>
            <person name="Swalarsk-Parry B.S."/>
            <person name="Vaghefi N."/>
            <person name="Wilken P.M."/>
            <person name="An Z."/>
            <person name="de Beer Z.W."/>
            <person name="De Vos L."/>
            <person name="Chen L."/>
            <person name="Duong T.A."/>
            <person name="Gao Y."/>
            <person name="Hammerbacher A."/>
            <person name="Kikkert J.R."/>
            <person name="Li Y."/>
            <person name="Li H."/>
            <person name="Li K."/>
            <person name="Li Q."/>
            <person name="Liu X."/>
            <person name="Ma X."/>
            <person name="Naidoo K."/>
            <person name="Pethybridge S.J."/>
            <person name="Sun J."/>
            <person name="Steenkamp E.T."/>
            <person name="van der Nest M.A."/>
            <person name="van Wyk S."/>
            <person name="Wingfield M.J."/>
            <person name="Xiong C."/>
            <person name="Yue Q."/>
            <person name="Zhang X."/>
        </authorList>
    </citation>
    <scope>NUCLEOTIDE SEQUENCE [LARGE SCALE GENOMIC DNA]</scope>
    <source>
        <strain evidence="1 2">DSM 5745</strain>
    </source>
</reference>
<dbReference type="EMBL" id="PVWQ01000005">
    <property type="protein sequence ID" value="RDW81589.1"/>
    <property type="molecule type" value="Genomic_DNA"/>
</dbReference>
<dbReference type="Proteomes" id="UP000256690">
    <property type="component" value="Unassembled WGS sequence"/>
</dbReference>
<dbReference type="InterPro" id="IPR036770">
    <property type="entry name" value="Ankyrin_rpt-contain_sf"/>
</dbReference>
<gene>
    <name evidence="1" type="ORF">DSM5745_05146</name>
</gene>
<dbReference type="Gene3D" id="1.25.40.20">
    <property type="entry name" value="Ankyrin repeat-containing domain"/>
    <property type="match status" value="1"/>
</dbReference>
<dbReference type="GeneID" id="38115516"/>
<name>A0A3D8S5M1_9EURO</name>